<evidence type="ECO:0000256" key="1">
    <source>
        <dbReference type="ARBA" id="ARBA00022516"/>
    </source>
</evidence>
<evidence type="ECO:0000256" key="2">
    <source>
        <dbReference type="ARBA" id="ARBA00022556"/>
    </source>
</evidence>
<dbReference type="InterPro" id="IPR007691">
    <property type="entry name" value="LpxD"/>
</dbReference>
<sequence length="112" mass="12015">MTKIDNLVHIAHNVKVGKGCLITAGFAVAGSTEIGDYCTFAGQVGIAPHVKIGSNSVFAAKSGVTKSLEGGKVYAGFPAREIREHNKREAQLHDITRISQKLDQLLQDRKKG</sequence>
<keyword evidence="1" id="KW-0444">Lipid biosynthesis</keyword>
<dbReference type="PANTHER" id="PTHR43378">
    <property type="entry name" value="UDP-3-O-ACYLGLUCOSAMINE N-ACYLTRANSFERASE"/>
    <property type="match status" value="1"/>
</dbReference>
<dbReference type="InterPro" id="IPR011004">
    <property type="entry name" value="Trimer_LpxA-like_sf"/>
</dbReference>
<dbReference type="GO" id="GO:0016020">
    <property type="term" value="C:membrane"/>
    <property type="evidence" value="ECO:0007669"/>
    <property type="project" value="GOC"/>
</dbReference>
<dbReference type="InterPro" id="IPR001451">
    <property type="entry name" value="Hexapep"/>
</dbReference>
<organism evidence="6">
    <name type="scientific">marine metagenome</name>
    <dbReference type="NCBI Taxonomy" id="408172"/>
    <lineage>
        <taxon>unclassified sequences</taxon>
        <taxon>metagenomes</taxon>
        <taxon>ecological metagenomes</taxon>
    </lineage>
</organism>
<dbReference type="EMBL" id="UINC01002067">
    <property type="protein sequence ID" value="SUZ92544.1"/>
    <property type="molecule type" value="Genomic_DNA"/>
</dbReference>
<gene>
    <name evidence="6" type="ORF">METZ01_LOCUS45398</name>
</gene>
<dbReference type="AlphaFoldDB" id="A0A381RMS0"/>
<dbReference type="GO" id="GO:0009245">
    <property type="term" value="P:lipid A biosynthetic process"/>
    <property type="evidence" value="ECO:0007669"/>
    <property type="project" value="UniProtKB-KW"/>
</dbReference>
<accession>A0A381RMS0</accession>
<evidence type="ECO:0008006" key="7">
    <source>
        <dbReference type="Google" id="ProtNLM"/>
    </source>
</evidence>
<proteinExistence type="predicted"/>
<dbReference type="PANTHER" id="PTHR43378:SF2">
    <property type="entry name" value="UDP-3-O-ACYLGLUCOSAMINE N-ACYLTRANSFERASE 1, MITOCHONDRIAL-RELATED"/>
    <property type="match status" value="1"/>
</dbReference>
<dbReference type="GO" id="GO:0016410">
    <property type="term" value="F:N-acyltransferase activity"/>
    <property type="evidence" value="ECO:0007669"/>
    <property type="project" value="InterPro"/>
</dbReference>
<evidence type="ECO:0000256" key="4">
    <source>
        <dbReference type="ARBA" id="ARBA00023098"/>
    </source>
</evidence>
<evidence type="ECO:0000256" key="3">
    <source>
        <dbReference type="ARBA" id="ARBA00022679"/>
    </source>
</evidence>
<name>A0A381RMS0_9ZZZZ</name>
<keyword evidence="4" id="KW-0443">Lipid metabolism</keyword>
<dbReference type="Pfam" id="PF00132">
    <property type="entry name" value="Hexapep"/>
    <property type="match status" value="1"/>
</dbReference>
<evidence type="ECO:0000256" key="5">
    <source>
        <dbReference type="ARBA" id="ARBA00023315"/>
    </source>
</evidence>
<keyword evidence="2" id="KW-0441">Lipid A biosynthesis</keyword>
<evidence type="ECO:0000313" key="6">
    <source>
        <dbReference type="EMBL" id="SUZ92544.1"/>
    </source>
</evidence>
<keyword evidence="3" id="KW-0808">Transferase</keyword>
<dbReference type="Gene3D" id="2.160.10.10">
    <property type="entry name" value="Hexapeptide repeat proteins"/>
    <property type="match status" value="1"/>
</dbReference>
<keyword evidence="5" id="KW-0012">Acyltransferase</keyword>
<protein>
    <recommendedName>
        <fullName evidence="7">UDP-3-O-[3-hydroxymyristoyl] glucosamine N-acyltransferase non-repeat region domain-containing protein</fullName>
    </recommendedName>
</protein>
<reference evidence="6" key="1">
    <citation type="submission" date="2018-05" db="EMBL/GenBank/DDBJ databases">
        <authorList>
            <person name="Lanie J.A."/>
            <person name="Ng W.-L."/>
            <person name="Kazmierczak K.M."/>
            <person name="Andrzejewski T.M."/>
            <person name="Davidsen T.M."/>
            <person name="Wayne K.J."/>
            <person name="Tettelin H."/>
            <person name="Glass J.I."/>
            <person name="Rusch D."/>
            <person name="Podicherti R."/>
            <person name="Tsui H.-C.T."/>
            <person name="Winkler M.E."/>
        </authorList>
    </citation>
    <scope>NUCLEOTIDE SEQUENCE</scope>
</reference>
<dbReference type="SUPFAM" id="SSF51161">
    <property type="entry name" value="Trimeric LpxA-like enzymes"/>
    <property type="match status" value="1"/>
</dbReference>